<dbReference type="Gene3D" id="3.40.30.10">
    <property type="entry name" value="Glutaredoxin"/>
    <property type="match status" value="1"/>
</dbReference>
<evidence type="ECO:0000256" key="1">
    <source>
        <dbReference type="ARBA" id="ARBA00004196"/>
    </source>
</evidence>
<feature type="region of interest" description="Disordered" evidence="5">
    <location>
        <begin position="24"/>
        <end position="58"/>
    </location>
</feature>
<dbReference type="GO" id="GO:0017004">
    <property type="term" value="P:cytochrome complex assembly"/>
    <property type="evidence" value="ECO:0007669"/>
    <property type="project" value="UniProtKB-KW"/>
</dbReference>
<evidence type="ECO:0000256" key="3">
    <source>
        <dbReference type="ARBA" id="ARBA00023157"/>
    </source>
</evidence>
<dbReference type="PANTHER" id="PTHR42852">
    <property type="entry name" value="THIOL:DISULFIDE INTERCHANGE PROTEIN DSBE"/>
    <property type="match status" value="1"/>
</dbReference>
<comment type="subcellular location">
    <subcellularLocation>
        <location evidence="1">Cell envelope</location>
    </subcellularLocation>
</comment>
<dbReference type="SUPFAM" id="SSF52833">
    <property type="entry name" value="Thioredoxin-like"/>
    <property type="match status" value="1"/>
</dbReference>
<keyword evidence="2" id="KW-0201">Cytochrome c-type biogenesis</keyword>
<evidence type="ECO:0000259" key="6">
    <source>
        <dbReference type="PROSITE" id="PS51352"/>
    </source>
</evidence>
<sequence length="248" mass="26642">MSAPPLNILAILTFSSLVVSTGCSKPSPQAQAERDPQVSDEAPLDQAKPTMKMEPTPTADTSLGTLPEGVGVAVGQPAPDAKILDFEGKPMQLLDVVGSKPTLVVFYRGGWCPFCNSQIHQLTKAYPKFQERGITIAAISVDRADESAKTKATYTIPFPVLSDPDLDAHQAYRVTHEVSQPELEKLRGFGINLEAASGRTHHTIAIPSMFLIDSQGAVRWAHADKDYKVRPATDSLLAAIDGVGLEKP</sequence>
<dbReference type="InterPro" id="IPR000866">
    <property type="entry name" value="AhpC/TSA"/>
</dbReference>
<evidence type="ECO:0000256" key="2">
    <source>
        <dbReference type="ARBA" id="ARBA00022748"/>
    </source>
</evidence>
<keyword evidence="3" id="KW-1015">Disulfide bond</keyword>
<protein>
    <submittedName>
        <fullName evidence="7">Peroxiredoxin</fullName>
    </submittedName>
</protein>
<evidence type="ECO:0000256" key="5">
    <source>
        <dbReference type="SAM" id="MobiDB-lite"/>
    </source>
</evidence>
<dbReference type="CDD" id="cd02970">
    <property type="entry name" value="PRX_like2"/>
    <property type="match status" value="1"/>
</dbReference>
<dbReference type="RefSeq" id="WP_052546094.1">
    <property type="nucleotide sequence ID" value="NZ_JMCC02000002.1"/>
</dbReference>
<dbReference type="Proteomes" id="UP000031599">
    <property type="component" value="Unassembled WGS sequence"/>
</dbReference>
<dbReference type="InterPro" id="IPR013766">
    <property type="entry name" value="Thioredoxin_domain"/>
</dbReference>
<proteinExistence type="predicted"/>
<reference evidence="7 8" key="1">
    <citation type="submission" date="2014-12" db="EMBL/GenBank/DDBJ databases">
        <title>Genome assembly of Enhygromyxa salina DSM 15201.</title>
        <authorList>
            <person name="Sharma G."/>
            <person name="Subramanian S."/>
        </authorList>
    </citation>
    <scope>NUCLEOTIDE SEQUENCE [LARGE SCALE GENOMIC DNA]</scope>
    <source>
        <strain evidence="7 8">DSM 15201</strain>
    </source>
</reference>
<dbReference type="GO" id="GO:0016491">
    <property type="term" value="F:oxidoreductase activity"/>
    <property type="evidence" value="ECO:0007669"/>
    <property type="project" value="InterPro"/>
</dbReference>
<evidence type="ECO:0000313" key="8">
    <source>
        <dbReference type="Proteomes" id="UP000031599"/>
    </source>
</evidence>
<dbReference type="InterPro" id="IPR036249">
    <property type="entry name" value="Thioredoxin-like_sf"/>
</dbReference>
<evidence type="ECO:0000256" key="4">
    <source>
        <dbReference type="ARBA" id="ARBA00023284"/>
    </source>
</evidence>
<gene>
    <name evidence="7" type="ORF">DB30_02713</name>
</gene>
<dbReference type="GO" id="GO:0030313">
    <property type="term" value="C:cell envelope"/>
    <property type="evidence" value="ECO:0007669"/>
    <property type="project" value="UniProtKB-SubCell"/>
</dbReference>
<keyword evidence="4" id="KW-0676">Redox-active center</keyword>
<comment type="caution">
    <text evidence="7">The sequence shown here is derived from an EMBL/GenBank/DDBJ whole genome shotgun (WGS) entry which is preliminary data.</text>
</comment>
<dbReference type="PANTHER" id="PTHR42852:SF6">
    <property type="entry name" value="THIOL:DISULFIDE INTERCHANGE PROTEIN DSBE"/>
    <property type="match status" value="1"/>
</dbReference>
<dbReference type="AlphaFoldDB" id="A0A0C2DID9"/>
<dbReference type="Pfam" id="PF00578">
    <property type="entry name" value="AhpC-TSA"/>
    <property type="match status" value="1"/>
</dbReference>
<name>A0A0C2DID9_9BACT</name>
<dbReference type="EMBL" id="JMCC02000002">
    <property type="protein sequence ID" value="KIG19432.1"/>
    <property type="molecule type" value="Genomic_DNA"/>
</dbReference>
<feature type="domain" description="Thioredoxin" evidence="6">
    <location>
        <begin position="72"/>
        <end position="245"/>
    </location>
</feature>
<evidence type="ECO:0000313" key="7">
    <source>
        <dbReference type="EMBL" id="KIG19432.1"/>
    </source>
</evidence>
<organism evidence="7 8">
    <name type="scientific">Enhygromyxa salina</name>
    <dbReference type="NCBI Taxonomy" id="215803"/>
    <lineage>
        <taxon>Bacteria</taxon>
        <taxon>Pseudomonadati</taxon>
        <taxon>Myxococcota</taxon>
        <taxon>Polyangia</taxon>
        <taxon>Nannocystales</taxon>
        <taxon>Nannocystaceae</taxon>
        <taxon>Enhygromyxa</taxon>
    </lineage>
</organism>
<accession>A0A0C2DID9</accession>
<dbReference type="PROSITE" id="PS51352">
    <property type="entry name" value="THIOREDOXIN_2"/>
    <property type="match status" value="1"/>
</dbReference>
<dbReference type="InterPro" id="IPR050553">
    <property type="entry name" value="Thioredoxin_ResA/DsbE_sf"/>
</dbReference>
<dbReference type="GO" id="GO:0016209">
    <property type="term" value="F:antioxidant activity"/>
    <property type="evidence" value="ECO:0007669"/>
    <property type="project" value="InterPro"/>
</dbReference>